<dbReference type="InterPro" id="IPR036890">
    <property type="entry name" value="HATPase_C_sf"/>
</dbReference>
<dbReference type="EMBL" id="MFAY01000063">
    <property type="protein sequence ID" value="OGD87239.1"/>
    <property type="molecule type" value="Genomic_DNA"/>
</dbReference>
<evidence type="ECO:0000313" key="2">
    <source>
        <dbReference type="EMBL" id="OGD87239.1"/>
    </source>
</evidence>
<sequence>MAVAKKFDLNIEKVLEDWEIYHAIREIIANALDEQIITNTKDIEISHNWRGSWHIRDFGRGLRYKHLTQNENEEKLKNPHLIGKFGVGLKDALATFNRRGIDLFIKSAHGDITLDKTQKYGFEDIETLHAYLHPPSDPEFIGTEFVLRGCSEEDIKRAKELFLKFTREKVLESTQFGEVLERKGRTANVYINGVKLAEEENFLFSYNITSLTSAIKKALNRERTNVGRVAYSERVKSILLDCKDHAIANILVDNLKGFEEGTISDELRWADIYTHAIRILSSREKTVFFTANDLQERPDMYSKARDGGYSVITVPETIREKIKDLSDFKGEPILELDKFKEEWNSSFEFKFVDSGNLDLNEKKVFSYTDKLFKIIGGRPPNVKEVKISETMLMNNATFREADGLWQPSSGQIIIKRSKLRSVSEYAGVLIHEAAHALGFTSDVSVEFEEELTRLLGIIASKILLS</sequence>
<evidence type="ECO:0000259" key="1">
    <source>
        <dbReference type="Pfam" id="PF25856"/>
    </source>
</evidence>
<dbReference type="Pfam" id="PF25856">
    <property type="entry name" value="MPN635_N"/>
    <property type="match status" value="1"/>
</dbReference>
<protein>
    <submittedName>
        <fullName evidence="2">D-tyrosyl-tRNA deacylase</fullName>
    </submittedName>
</protein>
<comment type="caution">
    <text evidence="2">The sequence shown here is derived from an EMBL/GenBank/DDBJ whole genome shotgun (WGS) entry which is preliminary data.</text>
</comment>
<name>A0A1F5G5X1_9BACT</name>
<dbReference type="Proteomes" id="UP000178577">
    <property type="component" value="Unassembled WGS sequence"/>
</dbReference>
<proteinExistence type="predicted"/>
<feature type="domain" description="MPN635 N-terminal" evidence="1">
    <location>
        <begin position="153"/>
        <end position="244"/>
    </location>
</feature>
<accession>A0A1F5G5X1</accession>
<gene>
    <name evidence="2" type="ORF">A2693_05060</name>
</gene>
<dbReference type="AlphaFoldDB" id="A0A1F5G5X1"/>
<dbReference type="SUPFAM" id="SSF55874">
    <property type="entry name" value="ATPase domain of HSP90 chaperone/DNA topoisomerase II/histidine kinase"/>
    <property type="match status" value="1"/>
</dbReference>
<organism evidence="2 3">
    <name type="scientific">Candidatus Curtissbacteria bacterium RIFCSPHIGHO2_01_FULL_40_12</name>
    <dbReference type="NCBI Taxonomy" id="1797710"/>
    <lineage>
        <taxon>Bacteria</taxon>
        <taxon>Candidatus Curtissiibacteriota</taxon>
    </lineage>
</organism>
<dbReference type="InterPro" id="IPR058987">
    <property type="entry name" value="MPN635_N"/>
</dbReference>
<evidence type="ECO:0000313" key="3">
    <source>
        <dbReference type="Proteomes" id="UP000178577"/>
    </source>
</evidence>
<reference evidence="2 3" key="1">
    <citation type="journal article" date="2016" name="Nat. Commun.">
        <title>Thousands of microbial genomes shed light on interconnected biogeochemical processes in an aquifer system.</title>
        <authorList>
            <person name="Anantharaman K."/>
            <person name="Brown C.T."/>
            <person name="Hug L.A."/>
            <person name="Sharon I."/>
            <person name="Castelle C.J."/>
            <person name="Probst A.J."/>
            <person name="Thomas B.C."/>
            <person name="Singh A."/>
            <person name="Wilkins M.J."/>
            <person name="Karaoz U."/>
            <person name="Brodie E.L."/>
            <person name="Williams K.H."/>
            <person name="Hubbard S.S."/>
            <person name="Banfield J.F."/>
        </authorList>
    </citation>
    <scope>NUCLEOTIDE SEQUENCE [LARGE SCALE GENOMIC DNA]</scope>
</reference>